<dbReference type="FunFam" id="3.40.50.2300:FF:000138">
    <property type="entry name" value="Two-component system sensor histidine kinase/response regulator"/>
    <property type="match status" value="1"/>
</dbReference>
<dbReference type="FunFam" id="1.10.287.130:FF:000045">
    <property type="entry name" value="Two-component system sensor histidine kinase/response regulator"/>
    <property type="match status" value="1"/>
</dbReference>
<dbReference type="PANTHER" id="PTHR43547">
    <property type="entry name" value="TWO-COMPONENT HISTIDINE KINASE"/>
    <property type="match status" value="1"/>
</dbReference>
<feature type="modified residue" description="4-aspartylphosphate" evidence="12">
    <location>
        <position position="1300"/>
    </location>
</feature>
<dbReference type="SUPFAM" id="SSF50998">
    <property type="entry name" value="Quinoprotein alcohol dehydrogenase-like"/>
    <property type="match status" value="1"/>
</dbReference>
<keyword evidence="3 12" id="KW-0597">Phosphoprotein</keyword>
<evidence type="ECO:0000256" key="11">
    <source>
        <dbReference type="ARBA" id="ARBA00023163"/>
    </source>
</evidence>
<dbReference type="EMBL" id="FOUM01000003">
    <property type="protein sequence ID" value="SFM31336.1"/>
    <property type="molecule type" value="Genomic_DNA"/>
</dbReference>
<dbReference type="PROSITE" id="PS00041">
    <property type="entry name" value="HTH_ARAC_FAMILY_1"/>
    <property type="match status" value="1"/>
</dbReference>
<name>A0A1I4PUT1_9BACE</name>
<dbReference type="CDD" id="cd00082">
    <property type="entry name" value="HisKA"/>
    <property type="match status" value="1"/>
</dbReference>
<dbReference type="InterPro" id="IPR011006">
    <property type="entry name" value="CheY-like_superfamily"/>
</dbReference>
<dbReference type="Proteomes" id="UP000183766">
    <property type="component" value="Unassembled WGS sequence"/>
</dbReference>
<dbReference type="InterPro" id="IPR005467">
    <property type="entry name" value="His_kinase_dom"/>
</dbReference>
<feature type="domain" description="Histidine kinase" evidence="16">
    <location>
        <begin position="974"/>
        <end position="1191"/>
    </location>
</feature>
<feature type="domain" description="Response regulatory" evidence="17">
    <location>
        <begin position="1252"/>
        <end position="1367"/>
    </location>
</feature>
<dbReference type="FunFam" id="2.60.40.10:FF:000791">
    <property type="entry name" value="Two-component system sensor histidine kinase/response regulator"/>
    <property type="match status" value="1"/>
</dbReference>
<keyword evidence="5" id="KW-0547">Nucleotide-binding</keyword>
<dbReference type="SUPFAM" id="SSF47384">
    <property type="entry name" value="Homodimeric domain of signal transducing histidine kinase"/>
    <property type="match status" value="1"/>
</dbReference>
<dbReference type="SUPFAM" id="SSF63829">
    <property type="entry name" value="Calcium-dependent phosphotriesterase"/>
    <property type="match status" value="2"/>
</dbReference>
<evidence type="ECO:0000256" key="8">
    <source>
        <dbReference type="ARBA" id="ARBA00023012"/>
    </source>
</evidence>
<evidence type="ECO:0000256" key="3">
    <source>
        <dbReference type="ARBA" id="ARBA00022553"/>
    </source>
</evidence>
<dbReference type="InterPro" id="IPR004358">
    <property type="entry name" value="Sig_transdc_His_kin-like_C"/>
</dbReference>
<keyword evidence="14" id="KW-1133">Transmembrane helix</keyword>
<dbReference type="InterPro" id="IPR036097">
    <property type="entry name" value="HisK_dim/P_sf"/>
</dbReference>
<accession>A0A1I4PUT1</accession>
<dbReference type="SMART" id="SM00388">
    <property type="entry name" value="HisKA"/>
    <property type="match status" value="1"/>
</dbReference>
<dbReference type="Gene3D" id="3.40.50.2300">
    <property type="match status" value="1"/>
</dbReference>
<feature type="region of interest" description="Disordered" evidence="13">
    <location>
        <begin position="1393"/>
        <end position="1431"/>
    </location>
</feature>
<dbReference type="InterPro" id="IPR015943">
    <property type="entry name" value="WD40/YVTN_repeat-like_dom_sf"/>
</dbReference>
<dbReference type="InterPro" id="IPR011110">
    <property type="entry name" value="Reg_prop"/>
</dbReference>
<dbReference type="GO" id="GO:0043565">
    <property type="term" value="F:sequence-specific DNA binding"/>
    <property type="evidence" value="ECO:0007669"/>
    <property type="project" value="InterPro"/>
</dbReference>
<dbReference type="GO" id="GO:0000155">
    <property type="term" value="F:phosphorelay sensor kinase activity"/>
    <property type="evidence" value="ECO:0007669"/>
    <property type="project" value="InterPro"/>
</dbReference>
<dbReference type="PROSITE" id="PS01124">
    <property type="entry name" value="HTH_ARAC_FAMILY_2"/>
    <property type="match status" value="1"/>
</dbReference>
<dbReference type="FunFam" id="1.10.10.60:FF:000518">
    <property type="entry name" value="Two-component system sensor histidine kinase/response regulator"/>
    <property type="match status" value="1"/>
</dbReference>
<evidence type="ECO:0000259" key="16">
    <source>
        <dbReference type="PROSITE" id="PS50109"/>
    </source>
</evidence>
<evidence type="ECO:0000256" key="4">
    <source>
        <dbReference type="ARBA" id="ARBA00022679"/>
    </source>
</evidence>
<keyword evidence="10" id="KW-0238">DNA-binding</keyword>
<dbReference type="InterPro" id="IPR003594">
    <property type="entry name" value="HATPase_dom"/>
</dbReference>
<dbReference type="InterPro" id="IPR003661">
    <property type="entry name" value="HisK_dim/P_dom"/>
</dbReference>
<dbReference type="CDD" id="cd17574">
    <property type="entry name" value="REC_OmpR"/>
    <property type="match status" value="1"/>
</dbReference>
<dbReference type="PRINTS" id="PR00344">
    <property type="entry name" value="BCTRLSENSOR"/>
</dbReference>
<comment type="catalytic activity">
    <reaction evidence="1">
        <text>ATP + protein L-histidine = ADP + protein N-phospho-L-histidine.</text>
        <dbReference type="EC" id="2.7.13.3"/>
    </reaction>
</comment>
<dbReference type="Pfam" id="PF00072">
    <property type="entry name" value="Response_reg"/>
    <property type="match status" value="1"/>
</dbReference>
<dbReference type="Pfam" id="PF12833">
    <property type="entry name" value="HTH_18"/>
    <property type="match status" value="1"/>
</dbReference>
<sequence>MILQVFFYLYATEPSDMMKKTLISVILLLAVAFSTYAQQHCFFTHYSTEDGLSQNTVMNILQDHKDNLWFATWDGINRFNGYTFKTYKARQGNYISLTNNRVDRMYEDRYGFLWLLTYDNRVHRFDPKTETFEQVPAAGEEGSAFNVHTIEVMPNGTVWLLTENDGAIRILTHPDENNRLTWDIYSSKTELFPSLHVFKVHQDKAGNDWLLTDNGLGMIHPGKKEPDSYFTETKGKFGGMNQAFYAVQERDKDICFASDHGRIWSYQKESGEFTLIELPTKGQITSIHPIAPDVSVITTDSDGFFTYNLRTKTNVHYSFLTCKALPAKPILSAYVDRSSEVWFEQEEPGVVAHFNPSTGVVTREQIPIEYSNPERSRPAFHIHEDVNGYLWVHPYGGGFSYFDPQKKCLVPFYNGLGSRDWRFSNKIHSAFSDKQGNLWLCTHSKGLEKVTYRNVPFAMMTPMPHEHESLHNEVRALCEDKLGNLWVGLKDGILRIYDAGKTYKGYLTESGTISTTDTPMLGTVYFVIQDSKGIIWIATKGDGLVRAEPISSNGMSYKLTRYLHREDDMYSLSDNNVYCVYEDHYGRIWLATFAGGINYITENEAGKTLFINHRNNLKGYPIDPCYKARFITSDNNGRLWVGTTTGAVAFDENFKKPEDVKFYHFSRMPNDTQSLSNNDVHWIISTKKKELYLATFGGGLNKLVSISKDGHGEFKSYSVLDGLPSDVLLSIREDSKQNLWISTENGICKFIPSEERFESYDERSITFPVRFSEAASALTAKGSMLFGASGGVFIFNPDSIRKSSYIPPIVFSKLTVANEDITPGGNSLLKVDIDDTDKLVLSHKENIFSVHFAALDYTNPQNIQYAYILDGFEKQWTFADKQRSVTYTNLPKGEYVLRVRSTNSDGVWVDNERILDIVILPSFWETPIAYVLYILFILIIILVAVYILFTIYRLKHEVSVEQQISDIKLRFFTNISHELRTPLTLIAGPVEQVLKNDKLPADAREQLVVVERNTSRMLRLVNQILDFRKIQNKKMKMQVQRVDIVPFVRKVMDNFEAVAEEHRIDFLFQTEKEHLYLWVDADKLEKIVFNLLSNAFKYTPNGKMITMFIREDENTVSIGVQDQGIGIAENKKKSLFVRFENLVDKNLFNQASTGIGLSLVKELVEMHKATISVDSRLGEGSCFKVDFLKGKEHYDKETEFILEDAEAPVRMGQVVDIANSSIQSETLIPDESEKIEAVYEEDAAKEENSKELMLLVEDNQELREFLRSIFSPMYRVVEAADGREGANKALKYLPDIIISDVMMPEKDGIEMTRELRADMTTSHIPIILLTAKTTIESKLEGLEYGADDYITKPFSATYLQARVENLLMQRKKLQSFYRDSLMHINMSVTSGELPASTKAMAEEEKKIVSEREEEQTQLQSQQQPTIPDMSPNDRKFMDKLVELMEQNMDNGDLVVDDLVRELAVSRSVFFKKLKTLTGLAPIEFIKEIRIKRATQLIETGEFNMTQISYMVGINDPRYFSKCFKAQVGMTPTEYKEKIGR</sequence>
<evidence type="ECO:0000313" key="19">
    <source>
        <dbReference type="Proteomes" id="UP000183766"/>
    </source>
</evidence>
<evidence type="ECO:0000256" key="9">
    <source>
        <dbReference type="ARBA" id="ARBA00023015"/>
    </source>
</evidence>
<evidence type="ECO:0000259" key="15">
    <source>
        <dbReference type="PROSITE" id="PS01124"/>
    </source>
</evidence>
<dbReference type="Pfam" id="PF07494">
    <property type="entry name" value="Reg_prop"/>
    <property type="match status" value="4"/>
</dbReference>
<keyword evidence="7" id="KW-0067">ATP-binding</keyword>
<dbReference type="Pfam" id="PF02518">
    <property type="entry name" value="HATPase_c"/>
    <property type="match status" value="1"/>
</dbReference>
<dbReference type="InterPro" id="IPR011047">
    <property type="entry name" value="Quinoprotein_ADH-like_sf"/>
</dbReference>
<evidence type="ECO:0000256" key="10">
    <source>
        <dbReference type="ARBA" id="ARBA00023125"/>
    </source>
</evidence>
<keyword evidence="11" id="KW-0804">Transcription</keyword>
<proteinExistence type="predicted"/>
<gene>
    <name evidence="18" type="ORF">SAMN05216250_10333</name>
</gene>
<keyword evidence="9" id="KW-0805">Transcription regulation</keyword>
<dbReference type="InterPro" id="IPR018060">
    <property type="entry name" value="HTH_AraC"/>
</dbReference>
<evidence type="ECO:0000256" key="6">
    <source>
        <dbReference type="ARBA" id="ARBA00022777"/>
    </source>
</evidence>
<dbReference type="SMART" id="SM00448">
    <property type="entry name" value="REC"/>
    <property type="match status" value="1"/>
</dbReference>
<protein>
    <recommendedName>
        <fullName evidence="2">histidine kinase</fullName>
        <ecNumber evidence="2">2.7.13.3</ecNumber>
    </recommendedName>
</protein>
<dbReference type="FunFam" id="3.30.565.10:FF:000037">
    <property type="entry name" value="Hybrid sensor histidine kinase/response regulator"/>
    <property type="match status" value="1"/>
</dbReference>
<dbReference type="PANTHER" id="PTHR43547:SF2">
    <property type="entry name" value="HYBRID SIGNAL TRANSDUCTION HISTIDINE KINASE C"/>
    <property type="match status" value="1"/>
</dbReference>
<keyword evidence="6" id="KW-0418">Kinase</keyword>
<dbReference type="InterPro" id="IPR018062">
    <property type="entry name" value="HTH_AraC-typ_CS"/>
</dbReference>
<dbReference type="EC" id="2.7.13.3" evidence="2"/>
<dbReference type="InterPro" id="IPR011123">
    <property type="entry name" value="Y_Y_Y"/>
</dbReference>
<dbReference type="PROSITE" id="PS50110">
    <property type="entry name" value="RESPONSE_REGULATORY"/>
    <property type="match status" value="1"/>
</dbReference>
<evidence type="ECO:0000256" key="12">
    <source>
        <dbReference type="PROSITE-ProRule" id="PRU00169"/>
    </source>
</evidence>
<organism evidence="18 19">
    <name type="scientific">Bacteroides xylanisolvens</name>
    <dbReference type="NCBI Taxonomy" id="371601"/>
    <lineage>
        <taxon>Bacteria</taxon>
        <taxon>Pseudomonadati</taxon>
        <taxon>Bacteroidota</taxon>
        <taxon>Bacteroidia</taxon>
        <taxon>Bacteroidales</taxon>
        <taxon>Bacteroidaceae</taxon>
        <taxon>Bacteroides</taxon>
    </lineage>
</organism>
<feature type="compositionally biased region" description="Basic and acidic residues" evidence="13">
    <location>
        <begin position="1400"/>
        <end position="1410"/>
    </location>
</feature>
<dbReference type="Gene3D" id="2.60.40.10">
    <property type="entry name" value="Immunoglobulins"/>
    <property type="match status" value="1"/>
</dbReference>
<dbReference type="SUPFAM" id="SSF55874">
    <property type="entry name" value="ATPase domain of HSP90 chaperone/DNA topoisomerase II/histidine kinase"/>
    <property type="match status" value="1"/>
</dbReference>
<evidence type="ECO:0000256" key="5">
    <source>
        <dbReference type="ARBA" id="ARBA00022741"/>
    </source>
</evidence>
<evidence type="ECO:0000313" key="18">
    <source>
        <dbReference type="EMBL" id="SFM31336.1"/>
    </source>
</evidence>
<dbReference type="Pfam" id="PF07495">
    <property type="entry name" value="Y_Y_Y"/>
    <property type="match status" value="1"/>
</dbReference>
<evidence type="ECO:0000256" key="14">
    <source>
        <dbReference type="SAM" id="Phobius"/>
    </source>
</evidence>
<dbReference type="CDD" id="cd00146">
    <property type="entry name" value="PKD"/>
    <property type="match status" value="1"/>
</dbReference>
<dbReference type="SMART" id="SM00387">
    <property type="entry name" value="HATPase_c"/>
    <property type="match status" value="1"/>
</dbReference>
<keyword evidence="4" id="KW-0808">Transferase</keyword>
<keyword evidence="14" id="KW-0812">Transmembrane</keyword>
<dbReference type="Gene3D" id="3.30.565.10">
    <property type="entry name" value="Histidine kinase-like ATPase, C-terminal domain"/>
    <property type="match status" value="1"/>
</dbReference>
<reference evidence="18 19" key="1">
    <citation type="submission" date="2016-10" db="EMBL/GenBank/DDBJ databases">
        <authorList>
            <person name="de Groot N.N."/>
        </authorList>
    </citation>
    <scope>NUCLEOTIDE SEQUENCE [LARGE SCALE GENOMIC DNA]</scope>
    <source>
        <strain evidence="18 19">NLAE-zl-C202</strain>
    </source>
</reference>
<evidence type="ECO:0000259" key="17">
    <source>
        <dbReference type="PROSITE" id="PS50110"/>
    </source>
</evidence>
<dbReference type="InterPro" id="IPR001789">
    <property type="entry name" value="Sig_transdc_resp-reg_receiver"/>
</dbReference>
<keyword evidence="14" id="KW-0472">Membrane</keyword>
<evidence type="ECO:0000256" key="2">
    <source>
        <dbReference type="ARBA" id="ARBA00012438"/>
    </source>
</evidence>
<evidence type="ECO:0000256" key="7">
    <source>
        <dbReference type="ARBA" id="ARBA00022840"/>
    </source>
</evidence>
<dbReference type="Gene3D" id="1.10.10.60">
    <property type="entry name" value="Homeodomain-like"/>
    <property type="match status" value="2"/>
</dbReference>
<feature type="domain" description="HTH araC/xylS-type" evidence="15">
    <location>
        <begin position="1438"/>
        <end position="1537"/>
    </location>
</feature>
<dbReference type="Gene3D" id="2.130.10.10">
    <property type="entry name" value="YVTN repeat-like/Quinoprotein amine dehydrogenase"/>
    <property type="match status" value="4"/>
</dbReference>
<dbReference type="InterPro" id="IPR009057">
    <property type="entry name" value="Homeodomain-like_sf"/>
</dbReference>
<dbReference type="GO" id="GO:0005524">
    <property type="term" value="F:ATP binding"/>
    <property type="evidence" value="ECO:0007669"/>
    <property type="project" value="UniProtKB-KW"/>
</dbReference>
<evidence type="ECO:0000256" key="13">
    <source>
        <dbReference type="SAM" id="MobiDB-lite"/>
    </source>
</evidence>
<keyword evidence="8" id="KW-0902">Two-component regulatory system</keyword>
<dbReference type="Pfam" id="PF00512">
    <property type="entry name" value="HisKA"/>
    <property type="match status" value="1"/>
</dbReference>
<dbReference type="InterPro" id="IPR036890">
    <property type="entry name" value="HATPase_C_sf"/>
</dbReference>
<feature type="transmembrane region" description="Helical" evidence="14">
    <location>
        <begin position="928"/>
        <end position="949"/>
    </location>
</feature>
<dbReference type="SUPFAM" id="SSF52172">
    <property type="entry name" value="CheY-like"/>
    <property type="match status" value="1"/>
</dbReference>
<dbReference type="GO" id="GO:0003700">
    <property type="term" value="F:DNA-binding transcription factor activity"/>
    <property type="evidence" value="ECO:0007669"/>
    <property type="project" value="InterPro"/>
</dbReference>
<evidence type="ECO:0000256" key="1">
    <source>
        <dbReference type="ARBA" id="ARBA00000085"/>
    </source>
</evidence>
<dbReference type="SUPFAM" id="SSF46689">
    <property type="entry name" value="Homeodomain-like"/>
    <property type="match status" value="1"/>
</dbReference>
<dbReference type="SMART" id="SM00342">
    <property type="entry name" value="HTH_ARAC"/>
    <property type="match status" value="1"/>
</dbReference>
<dbReference type="Gene3D" id="1.10.287.130">
    <property type="match status" value="1"/>
</dbReference>
<dbReference type="PROSITE" id="PS50109">
    <property type="entry name" value="HIS_KIN"/>
    <property type="match status" value="1"/>
</dbReference>
<dbReference type="InterPro" id="IPR013783">
    <property type="entry name" value="Ig-like_fold"/>
</dbReference>